<dbReference type="OrthoDB" id="9989921at2"/>
<evidence type="ECO:0008006" key="4">
    <source>
        <dbReference type="Google" id="ProtNLM"/>
    </source>
</evidence>
<accession>A0A1Y6BMV6</accession>
<feature type="signal peptide" evidence="1">
    <location>
        <begin position="1"/>
        <end position="23"/>
    </location>
</feature>
<sequence length="295" mass="32679">MSNRLPLVVLLAASIIGPGKAFASAPSTTENPGYVQDFTAYTLPSGAIKLGFAAEYGVSETIDVGLDTLALAAGAPNLKMKYQVWSRGLHSVSIGASVSYLNRDTALWGFVKDHFDELDAQIVRPQISWSQRMSPRLTLHSHWSIGLGDVNASLSEEGRKYFWESKYPQGDYETRTQDVSDETNTEANLGLAHRTLQAQSLMGLSRDFFQISGEFHRDESKRILLSSRISNLQLESLKSQDFRVTAAQEWRHGAFNFRLGLGILYQVLSGADLDGESVDDAGFLPIGDFDIYWIF</sequence>
<feature type="chain" id="PRO_5012961105" description="MetA-pathway of phenol degradation" evidence="1">
    <location>
        <begin position="24"/>
        <end position="295"/>
    </location>
</feature>
<protein>
    <recommendedName>
        <fullName evidence="4">MetA-pathway of phenol degradation</fullName>
    </recommendedName>
</protein>
<keyword evidence="1" id="KW-0732">Signal</keyword>
<dbReference type="EMBL" id="FWZT01000007">
    <property type="protein sequence ID" value="SMF20485.1"/>
    <property type="molecule type" value="Genomic_DNA"/>
</dbReference>
<proteinExistence type="predicted"/>
<evidence type="ECO:0000313" key="3">
    <source>
        <dbReference type="Proteomes" id="UP000192907"/>
    </source>
</evidence>
<dbReference type="RefSeq" id="WP_132318601.1">
    <property type="nucleotide sequence ID" value="NZ_FWZT01000007.1"/>
</dbReference>
<name>A0A1Y6BMV6_9BACT</name>
<gene>
    <name evidence="2" type="ORF">SAMN06296036_10732</name>
</gene>
<keyword evidence="3" id="KW-1185">Reference proteome</keyword>
<dbReference type="Proteomes" id="UP000192907">
    <property type="component" value="Unassembled WGS sequence"/>
</dbReference>
<organism evidence="2 3">
    <name type="scientific">Pseudobacteriovorax antillogorgiicola</name>
    <dbReference type="NCBI Taxonomy" id="1513793"/>
    <lineage>
        <taxon>Bacteria</taxon>
        <taxon>Pseudomonadati</taxon>
        <taxon>Bdellovibrionota</taxon>
        <taxon>Oligoflexia</taxon>
        <taxon>Oligoflexales</taxon>
        <taxon>Pseudobacteriovoracaceae</taxon>
        <taxon>Pseudobacteriovorax</taxon>
    </lineage>
</organism>
<evidence type="ECO:0000256" key="1">
    <source>
        <dbReference type="SAM" id="SignalP"/>
    </source>
</evidence>
<dbReference type="AlphaFoldDB" id="A0A1Y6BMV6"/>
<evidence type="ECO:0000313" key="2">
    <source>
        <dbReference type="EMBL" id="SMF20485.1"/>
    </source>
</evidence>
<dbReference type="STRING" id="1513793.SAMN06296036_10732"/>
<reference evidence="3" key="1">
    <citation type="submission" date="2017-04" db="EMBL/GenBank/DDBJ databases">
        <authorList>
            <person name="Varghese N."/>
            <person name="Submissions S."/>
        </authorList>
    </citation>
    <scope>NUCLEOTIDE SEQUENCE [LARGE SCALE GENOMIC DNA]</scope>
    <source>
        <strain evidence="3">RKEM611</strain>
    </source>
</reference>